<feature type="transmembrane region" description="Helical" evidence="2">
    <location>
        <begin position="540"/>
        <end position="562"/>
    </location>
</feature>
<evidence type="ECO:0000256" key="1">
    <source>
        <dbReference type="PROSITE-ProRule" id="PRU00023"/>
    </source>
</evidence>
<sequence>MKTRRQLHLPMNQIYMNLRHRSEVGDFPPSPKLTLKLRELTVRVICGMDYNYVIECIPIYKAAIEGDWETAKRIFKKEKKDLNASITCWGETTLHIAVGTNSSHRFVEQLVEQMMQIDPQMLLTGNCYGSIPLQYAAKVGNIQAVRLLVSLNPEMTQINNNIGETALKLAAMHAERETLLYLLETTKDVVGEDGTSPYRGAHGADLLSFSISADFYDVALYLVNKYPDIVPETNIINSHTSLQVLAAKHTAFQSGSGFGFWQRFIYSSPHIKRIHDSKVKNVRAEELVKHMCSAVIRKVDHATAWDVLGTAIATAVKHGIHELIQECIHQYPGIIWYDIDGFYLFSFAIRHRSEKVYNLVYQMSGHKAYVVAESRDGENSLHYAGKLAPPHRLNTVTGAALQMQRELQWFKEVEKLVKPSHREALNNENHTPRMVFSDEHKELLKDAQQWMISTASSATVVAALIVTMAFAAIFTAPGGNDDSGKPLFLRDPVFTLFVSSDAVALFSSSTSVLVFLSVLSSRFAEEDFLYALPKRLTLGLISLFVSIAATMVAFSAALSLVIRDEIHWIAAPVILLAVVPVTLFLLLQYPLLVELVRSTYGCGIFYKQNNLLLH</sequence>
<dbReference type="AlphaFoldDB" id="A0AAF0XCC8"/>
<dbReference type="Pfam" id="PF13962">
    <property type="entry name" value="PGG"/>
    <property type="match status" value="1"/>
</dbReference>
<accession>A0AAF0XCC8</accession>
<dbReference type="InterPro" id="IPR026961">
    <property type="entry name" value="PGG_dom"/>
</dbReference>
<feature type="domain" description="PGG" evidence="3">
    <location>
        <begin position="449"/>
        <end position="560"/>
    </location>
</feature>
<dbReference type="EMBL" id="CP093348">
    <property type="protein sequence ID" value="WOH04424.1"/>
    <property type="molecule type" value="Genomic_DNA"/>
</dbReference>
<feature type="transmembrane region" description="Helical" evidence="2">
    <location>
        <begin position="568"/>
        <end position="587"/>
    </location>
</feature>
<reference evidence="4" key="1">
    <citation type="journal article" date="2016" name="Nat. Genet.">
        <title>A high-quality carrot genome assembly provides new insights into carotenoid accumulation and asterid genome evolution.</title>
        <authorList>
            <person name="Iorizzo M."/>
            <person name="Ellison S."/>
            <person name="Senalik D."/>
            <person name="Zeng P."/>
            <person name="Satapoomin P."/>
            <person name="Huang J."/>
            <person name="Bowman M."/>
            <person name="Iovene M."/>
            <person name="Sanseverino W."/>
            <person name="Cavagnaro P."/>
            <person name="Yildiz M."/>
            <person name="Macko-Podgorni A."/>
            <person name="Moranska E."/>
            <person name="Grzebelus E."/>
            <person name="Grzebelus D."/>
            <person name="Ashrafi H."/>
            <person name="Zheng Z."/>
            <person name="Cheng S."/>
            <person name="Spooner D."/>
            <person name="Van Deynze A."/>
            <person name="Simon P."/>
        </authorList>
    </citation>
    <scope>NUCLEOTIDE SEQUENCE</scope>
    <source>
        <tissue evidence="4">Leaf</tissue>
    </source>
</reference>
<evidence type="ECO:0000259" key="3">
    <source>
        <dbReference type="Pfam" id="PF13962"/>
    </source>
</evidence>
<evidence type="ECO:0000313" key="4">
    <source>
        <dbReference type="EMBL" id="WOH04424.1"/>
    </source>
</evidence>
<keyword evidence="2" id="KW-1133">Transmembrane helix</keyword>
<keyword evidence="2" id="KW-0812">Transmembrane</keyword>
<proteinExistence type="predicted"/>
<dbReference type="Pfam" id="PF12796">
    <property type="entry name" value="Ank_2"/>
    <property type="match status" value="1"/>
</dbReference>
<dbReference type="Gene3D" id="1.25.40.20">
    <property type="entry name" value="Ankyrin repeat-containing domain"/>
    <property type="match status" value="1"/>
</dbReference>
<keyword evidence="5" id="KW-1185">Reference proteome</keyword>
<reference evidence="4" key="2">
    <citation type="submission" date="2022-03" db="EMBL/GenBank/DDBJ databases">
        <title>Draft title - Genomic analysis of global carrot germplasm unveils the trajectory of domestication and the origin of high carotenoid orange carrot.</title>
        <authorList>
            <person name="Iorizzo M."/>
            <person name="Ellison S."/>
            <person name="Senalik D."/>
            <person name="Macko-Podgorni A."/>
            <person name="Grzebelus D."/>
            <person name="Bostan H."/>
            <person name="Rolling W."/>
            <person name="Curaba J."/>
            <person name="Simon P."/>
        </authorList>
    </citation>
    <scope>NUCLEOTIDE SEQUENCE</scope>
    <source>
        <tissue evidence="4">Leaf</tissue>
    </source>
</reference>
<keyword evidence="1" id="KW-0040">ANK repeat</keyword>
<organism evidence="4 5">
    <name type="scientific">Daucus carota subsp. sativus</name>
    <name type="common">Carrot</name>
    <dbReference type="NCBI Taxonomy" id="79200"/>
    <lineage>
        <taxon>Eukaryota</taxon>
        <taxon>Viridiplantae</taxon>
        <taxon>Streptophyta</taxon>
        <taxon>Embryophyta</taxon>
        <taxon>Tracheophyta</taxon>
        <taxon>Spermatophyta</taxon>
        <taxon>Magnoliopsida</taxon>
        <taxon>eudicotyledons</taxon>
        <taxon>Gunneridae</taxon>
        <taxon>Pentapetalae</taxon>
        <taxon>asterids</taxon>
        <taxon>campanulids</taxon>
        <taxon>Apiales</taxon>
        <taxon>Apiaceae</taxon>
        <taxon>Apioideae</taxon>
        <taxon>Scandiceae</taxon>
        <taxon>Daucinae</taxon>
        <taxon>Daucus</taxon>
        <taxon>Daucus sect. Daucus</taxon>
    </lineage>
</organism>
<dbReference type="GO" id="GO:0016020">
    <property type="term" value="C:membrane"/>
    <property type="evidence" value="ECO:0007669"/>
    <property type="project" value="TreeGrafter"/>
</dbReference>
<feature type="transmembrane region" description="Helical" evidence="2">
    <location>
        <begin position="450"/>
        <end position="474"/>
    </location>
</feature>
<feature type="transmembrane region" description="Helical" evidence="2">
    <location>
        <begin position="494"/>
        <end position="519"/>
    </location>
</feature>
<keyword evidence="2" id="KW-0472">Membrane</keyword>
<dbReference type="PANTHER" id="PTHR24177">
    <property type="entry name" value="CASKIN"/>
    <property type="match status" value="1"/>
</dbReference>
<dbReference type="PROSITE" id="PS50088">
    <property type="entry name" value="ANK_REPEAT"/>
    <property type="match status" value="1"/>
</dbReference>
<dbReference type="InterPro" id="IPR036770">
    <property type="entry name" value="Ankyrin_rpt-contain_sf"/>
</dbReference>
<evidence type="ECO:0000313" key="5">
    <source>
        <dbReference type="Proteomes" id="UP000077755"/>
    </source>
</evidence>
<dbReference type="SMART" id="SM00248">
    <property type="entry name" value="ANK"/>
    <property type="match status" value="5"/>
</dbReference>
<gene>
    <name evidence="4" type="ORF">DCAR_0623833</name>
</gene>
<dbReference type="InterPro" id="IPR002110">
    <property type="entry name" value="Ankyrin_rpt"/>
</dbReference>
<feature type="repeat" description="ANK" evidence="1">
    <location>
        <begin position="128"/>
        <end position="160"/>
    </location>
</feature>
<dbReference type="PANTHER" id="PTHR24177:SF304">
    <property type="entry name" value="ANKYRIN REPEAT-CONTAINING DOMAIN, PGG DOMAIN PROTEIN-RELATED"/>
    <property type="match status" value="1"/>
</dbReference>
<dbReference type="SUPFAM" id="SSF48403">
    <property type="entry name" value="Ankyrin repeat"/>
    <property type="match status" value="1"/>
</dbReference>
<dbReference type="Proteomes" id="UP000077755">
    <property type="component" value="Chromosome 6"/>
</dbReference>
<evidence type="ECO:0000256" key="2">
    <source>
        <dbReference type="SAM" id="Phobius"/>
    </source>
</evidence>
<name>A0AAF0XCC8_DAUCS</name>
<protein>
    <recommendedName>
        <fullName evidence="3">PGG domain-containing protein</fullName>
    </recommendedName>
</protein>